<dbReference type="EMBL" id="MT631384">
    <property type="protein sequence ID" value="QNO49603.1"/>
    <property type="molecule type" value="Genomic_DNA"/>
</dbReference>
<gene>
    <name evidence="1" type="ORF">AIHMFPNM_00004</name>
</gene>
<sequence length="84" mass="9285">MHECIESLVHHDDTPVLRIPNMISFGRARSSARQSTGLLTPAALLLRAETRWPRVQIPSSPLLPCPVGGGIEFPLLHDSMEGFR</sequence>
<evidence type="ECO:0000313" key="1">
    <source>
        <dbReference type="EMBL" id="QNO49603.1"/>
    </source>
</evidence>
<organism evidence="1">
    <name type="scientific">Candidatus Methanogaster sp. ANME-2c ERB4</name>
    <dbReference type="NCBI Taxonomy" id="2759911"/>
    <lineage>
        <taxon>Archaea</taxon>
        <taxon>Methanobacteriati</taxon>
        <taxon>Methanobacteriota</taxon>
        <taxon>Stenosarchaea group</taxon>
        <taxon>Methanomicrobia</taxon>
        <taxon>Methanosarcinales</taxon>
        <taxon>ANME-2 cluster</taxon>
        <taxon>Candidatus Methanogasteraceae</taxon>
        <taxon>Candidatus Methanogaster</taxon>
    </lineage>
</organism>
<proteinExistence type="predicted"/>
<protein>
    <submittedName>
        <fullName evidence="1">Uncharacterized protein</fullName>
    </submittedName>
</protein>
<name>A0A7G9YNL9_9EURY</name>
<accession>A0A7G9YNL9</accession>
<reference evidence="1" key="1">
    <citation type="submission" date="2020-06" db="EMBL/GenBank/DDBJ databases">
        <title>Unique genomic features of the anaerobic methanotrophic archaea.</title>
        <authorList>
            <person name="Chadwick G.L."/>
            <person name="Skennerton C.T."/>
            <person name="Laso-Perez R."/>
            <person name="Leu A.O."/>
            <person name="Speth D.R."/>
            <person name="Yu H."/>
            <person name="Morgan-Lang C."/>
            <person name="Hatzenpichler R."/>
            <person name="Goudeau D."/>
            <person name="Malmstrom R."/>
            <person name="Brazelton W.J."/>
            <person name="Woyke T."/>
            <person name="Hallam S.J."/>
            <person name="Tyson G.W."/>
            <person name="Wegener G."/>
            <person name="Boetius A."/>
            <person name="Orphan V."/>
        </authorList>
    </citation>
    <scope>NUCLEOTIDE SEQUENCE</scope>
</reference>
<dbReference type="AlphaFoldDB" id="A0A7G9YNL9"/>